<dbReference type="InterPro" id="IPR027417">
    <property type="entry name" value="P-loop_NTPase"/>
</dbReference>
<dbReference type="NCBIfam" id="TIGR00157">
    <property type="entry name" value="ribosome small subunit-dependent GTPase A"/>
    <property type="match status" value="1"/>
</dbReference>
<dbReference type="GO" id="GO:0005525">
    <property type="term" value="F:GTP binding"/>
    <property type="evidence" value="ECO:0007669"/>
    <property type="project" value="UniProtKB-KW"/>
</dbReference>
<keyword evidence="2" id="KW-0342">GTP-binding</keyword>
<feature type="compositionally biased region" description="Acidic residues" evidence="3">
    <location>
        <begin position="7"/>
        <end position="20"/>
    </location>
</feature>
<dbReference type="CDD" id="cd01854">
    <property type="entry name" value="YjeQ_EngC"/>
    <property type="match status" value="1"/>
</dbReference>
<dbReference type="PROSITE" id="PS51721">
    <property type="entry name" value="G_CP"/>
    <property type="match status" value="1"/>
</dbReference>
<sequence>MTWWSDGADDEPDEFDEFDESSIRSRPNPKGNRPRTKQRPEHKGAEHGRVLSVDRGRFGVLVRENSAEEAVITASRARELGRLGIVTGDTVHLVGDTSGAEGSLARIVRVDDRKTLLRRSADDSDAVERVIVANADQMLIVVAAANPEPRANLIDRYLIAAFDAGLAPILCITKTDVADPTSFLEQFDCFDLEIIMGAKDDFPLDALKELLVGHTTVTVGHSGVGKSTLVNALVPGTDRAVGRVNDVTGRGRHTSSSTVCLRVRDSSGNPGWIIDTPGVRSFGLGHVEPANILKSFANYAIPAATLPKSAGGIELSQAHDWEIVDRVSAGELGESGKARLESLQKIIATLEK</sequence>
<evidence type="ECO:0000259" key="5">
    <source>
        <dbReference type="PROSITE" id="PS51721"/>
    </source>
</evidence>
<dbReference type="PANTHER" id="PTHR32120">
    <property type="entry name" value="SMALL RIBOSOMAL SUBUNIT BIOGENESIS GTPASE RSGA"/>
    <property type="match status" value="1"/>
</dbReference>
<evidence type="ECO:0000256" key="2">
    <source>
        <dbReference type="ARBA" id="ARBA00023134"/>
    </source>
</evidence>
<dbReference type="EMBL" id="NBWZ01000001">
    <property type="protein sequence ID" value="RFA09649.1"/>
    <property type="molecule type" value="Genomic_DNA"/>
</dbReference>
<dbReference type="SUPFAM" id="SSF52540">
    <property type="entry name" value="P-loop containing nucleoside triphosphate hydrolases"/>
    <property type="match status" value="1"/>
</dbReference>
<dbReference type="PROSITE" id="PS50936">
    <property type="entry name" value="ENGC_GTPASE"/>
    <property type="match status" value="1"/>
</dbReference>
<accession>A0A3E0VJ18</accession>
<protein>
    <submittedName>
        <fullName evidence="6">Ribosome small subunit-dependent GTPase A</fullName>
    </submittedName>
</protein>
<evidence type="ECO:0000259" key="4">
    <source>
        <dbReference type="PROSITE" id="PS50936"/>
    </source>
</evidence>
<gene>
    <name evidence="6" type="ORF">B7R54_10780</name>
</gene>
<evidence type="ECO:0000256" key="1">
    <source>
        <dbReference type="ARBA" id="ARBA00022741"/>
    </source>
</evidence>
<dbReference type="InterPro" id="IPR004881">
    <property type="entry name" value="Ribosome_biogen_GTPase_RsgA"/>
</dbReference>
<keyword evidence="7" id="KW-1185">Reference proteome</keyword>
<dbReference type="Pfam" id="PF03193">
    <property type="entry name" value="RsgA_GTPase"/>
    <property type="match status" value="1"/>
</dbReference>
<proteinExistence type="predicted"/>
<dbReference type="Gene3D" id="3.40.50.300">
    <property type="entry name" value="P-loop containing nucleotide triphosphate hydrolases"/>
    <property type="match status" value="1"/>
</dbReference>
<organism evidence="6 7">
    <name type="scientific">Subtercola boreus</name>
    <dbReference type="NCBI Taxonomy" id="120213"/>
    <lineage>
        <taxon>Bacteria</taxon>
        <taxon>Bacillati</taxon>
        <taxon>Actinomycetota</taxon>
        <taxon>Actinomycetes</taxon>
        <taxon>Micrococcales</taxon>
        <taxon>Microbacteriaceae</taxon>
        <taxon>Subtercola</taxon>
    </lineage>
</organism>
<evidence type="ECO:0000256" key="3">
    <source>
        <dbReference type="SAM" id="MobiDB-lite"/>
    </source>
</evidence>
<name>A0A3E0VJ18_9MICO</name>
<comment type="caution">
    <text evidence="6">The sequence shown here is derived from an EMBL/GenBank/DDBJ whole genome shotgun (WGS) entry which is preliminary data.</text>
</comment>
<dbReference type="OrthoDB" id="9809485at2"/>
<evidence type="ECO:0000313" key="7">
    <source>
        <dbReference type="Proteomes" id="UP000256486"/>
    </source>
</evidence>
<dbReference type="Proteomes" id="UP000256486">
    <property type="component" value="Unassembled WGS sequence"/>
</dbReference>
<dbReference type="InterPro" id="IPR030378">
    <property type="entry name" value="G_CP_dom"/>
</dbReference>
<dbReference type="GO" id="GO:0003924">
    <property type="term" value="F:GTPase activity"/>
    <property type="evidence" value="ECO:0007669"/>
    <property type="project" value="InterPro"/>
</dbReference>
<feature type="region of interest" description="Disordered" evidence="3">
    <location>
        <begin position="1"/>
        <end position="49"/>
    </location>
</feature>
<feature type="domain" description="CP-type G" evidence="5">
    <location>
        <begin position="124"/>
        <end position="282"/>
    </location>
</feature>
<dbReference type="InterPro" id="IPR010914">
    <property type="entry name" value="RsgA_GTPase_dom"/>
</dbReference>
<keyword evidence="1" id="KW-0547">Nucleotide-binding</keyword>
<dbReference type="RefSeq" id="WP_116415031.1">
    <property type="nucleotide sequence ID" value="NZ_NBWZ01000001.1"/>
</dbReference>
<feature type="compositionally biased region" description="Basic and acidic residues" evidence="3">
    <location>
        <begin position="38"/>
        <end position="49"/>
    </location>
</feature>
<dbReference type="AlphaFoldDB" id="A0A3E0VJ18"/>
<feature type="domain" description="EngC GTPase" evidence="4">
    <location>
        <begin position="133"/>
        <end position="280"/>
    </location>
</feature>
<dbReference type="PANTHER" id="PTHR32120:SF11">
    <property type="entry name" value="SMALL RIBOSOMAL SUBUNIT BIOGENESIS GTPASE RSGA 1, MITOCHONDRIAL-RELATED"/>
    <property type="match status" value="1"/>
</dbReference>
<reference evidence="6 7" key="1">
    <citation type="submission" date="2017-04" db="EMBL/GenBank/DDBJ databases">
        <title>Comparative genome analysis of Subtercola boreus.</title>
        <authorList>
            <person name="Cho Y.-J."/>
            <person name="Cho A."/>
            <person name="Kim O.-S."/>
            <person name="Lee J.-I."/>
        </authorList>
    </citation>
    <scope>NUCLEOTIDE SEQUENCE [LARGE SCALE GENOMIC DNA]</scope>
    <source>
        <strain evidence="6 7">K300</strain>
    </source>
</reference>
<evidence type="ECO:0000313" key="6">
    <source>
        <dbReference type="EMBL" id="RFA09649.1"/>
    </source>
</evidence>